<dbReference type="SUPFAM" id="SSF109604">
    <property type="entry name" value="HD-domain/PDEase-like"/>
    <property type="match status" value="1"/>
</dbReference>
<protein>
    <recommendedName>
        <fullName evidence="1">HD domain-containing protein</fullName>
    </recommendedName>
</protein>
<dbReference type="CDD" id="cd00077">
    <property type="entry name" value="HDc"/>
    <property type="match status" value="1"/>
</dbReference>
<comment type="caution">
    <text evidence="2">The sequence shown here is derived from an EMBL/GenBank/DDBJ whole genome shotgun (WGS) entry which is preliminary data.</text>
</comment>
<dbReference type="EMBL" id="MHKL01000020">
    <property type="protein sequence ID" value="OGY89354.1"/>
    <property type="molecule type" value="Genomic_DNA"/>
</dbReference>
<dbReference type="AlphaFoldDB" id="A0A1G2BJK7"/>
<evidence type="ECO:0000313" key="2">
    <source>
        <dbReference type="EMBL" id="OGY89354.1"/>
    </source>
</evidence>
<evidence type="ECO:0000259" key="1">
    <source>
        <dbReference type="Pfam" id="PF01966"/>
    </source>
</evidence>
<dbReference type="Gene3D" id="1.10.3210.10">
    <property type="entry name" value="Hypothetical protein af1432"/>
    <property type="match status" value="1"/>
</dbReference>
<reference evidence="2 3" key="1">
    <citation type="journal article" date="2016" name="Nat. Commun.">
        <title>Thousands of microbial genomes shed light on interconnected biogeochemical processes in an aquifer system.</title>
        <authorList>
            <person name="Anantharaman K."/>
            <person name="Brown C.T."/>
            <person name="Hug L.A."/>
            <person name="Sharon I."/>
            <person name="Castelle C.J."/>
            <person name="Probst A.J."/>
            <person name="Thomas B.C."/>
            <person name="Singh A."/>
            <person name="Wilkins M.J."/>
            <person name="Karaoz U."/>
            <person name="Brodie E.L."/>
            <person name="Williams K.H."/>
            <person name="Hubbard S.S."/>
            <person name="Banfield J.F."/>
        </authorList>
    </citation>
    <scope>NUCLEOTIDE SEQUENCE [LARGE SCALE GENOMIC DNA]</scope>
</reference>
<gene>
    <name evidence="2" type="ORF">A2927_02015</name>
</gene>
<dbReference type="InterPro" id="IPR003607">
    <property type="entry name" value="HD/PDEase_dom"/>
</dbReference>
<accession>A0A1G2BJK7</accession>
<dbReference type="Proteomes" id="UP000178849">
    <property type="component" value="Unassembled WGS sequence"/>
</dbReference>
<dbReference type="InterPro" id="IPR006674">
    <property type="entry name" value="HD_domain"/>
</dbReference>
<proteinExistence type="predicted"/>
<organism evidence="2 3">
    <name type="scientific">Candidatus Komeilibacteria bacterium RIFCSPLOWO2_01_FULL_45_10</name>
    <dbReference type="NCBI Taxonomy" id="1798550"/>
    <lineage>
        <taxon>Bacteria</taxon>
        <taxon>Candidatus Komeiliibacteriota</taxon>
    </lineage>
</organism>
<feature type="domain" description="HD" evidence="1">
    <location>
        <begin position="34"/>
        <end position="129"/>
    </location>
</feature>
<dbReference type="STRING" id="1798550.A2927_02015"/>
<evidence type="ECO:0000313" key="3">
    <source>
        <dbReference type="Proteomes" id="UP000178849"/>
    </source>
</evidence>
<sequence>MITFEQVKANPQIHQFIKQSAEYLKDIGYTDHGFRHVGIVADRAGKIARNLKFNKIDTESSKIAGYCHDMGNFLGRTYHHYWGGLLFHQVFNQDDDIKQVSDIMEAIVAHDKEDIKIMNKVSAAAIIADKSDVHRSRVLARRPDKIKADIHDRVNYAVKDNHLDVYPAKKIIRLSLTIDEKFSQPMNYFEIFTTRMVYCRVAAEYLGYKFSLEINKFRLA</sequence>
<dbReference type="Pfam" id="PF01966">
    <property type="entry name" value="HD"/>
    <property type="match status" value="1"/>
</dbReference>
<name>A0A1G2BJK7_9BACT</name>